<gene>
    <name evidence="1" type="ORF">BO95DRAFT_375978</name>
</gene>
<feature type="non-terminal residue" evidence="1">
    <location>
        <position position="1"/>
    </location>
</feature>
<evidence type="ECO:0000313" key="1">
    <source>
        <dbReference type="EMBL" id="RAH40303.1"/>
    </source>
</evidence>
<dbReference type="EMBL" id="KZ825414">
    <property type="protein sequence ID" value="RAH40303.1"/>
    <property type="molecule type" value="Genomic_DNA"/>
</dbReference>
<protein>
    <submittedName>
        <fullName evidence="1">Uncharacterized protein</fullName>
    </submittedName>
</protein>
<keyword evidence="2" id="KW-1185">Reference proteome</keyword>
<dbReference type="Proteomes" id="UP000249057">
    <property type="component" value="Unassembled WGS sequence"/>
</dbReference>
<reference evidence="1" key="1">
    <citation type="submission" date="2018-02" db="EMBL/GenBank/DDBJ databases">
        <title>The genomes of Aspergillus section Nigri reveals drivers in fungal speciation.</title>
        <authorList>
            <consortium name="DOE Joint Genome Institute"/>
            <person name="Vesth T.C."/>
            <person name="Nybo J."/>
            <person name="Theobald S."/>
            <person name="Brandl J."/>
            <person name="Frisvad J.C."/>
            <person name="Nielsen K.F."/>
            <person name="Lyhne E.K."/>
            <person name="Kogle M.E."/>
            <person name="Kuo A."/>
            <person name="Riley R."/>
            <person name="Clum A."/>
            <person name="Nolan M."/>
            <person name="Lipzen A."/>
            <person name="Salamov A."/>
            <person name="Henrissat B."/>
            <person name="Wiebenga A."/>
            <person name="De vries R.P."/>
            <person name="Grigoriev I.V."/>
            <person name="Mortensen U.H."/>
            <person name="Andersen M.R."/>
            <person name="Baker S.E."/>
        </authorList>
    </citation>
    <scope>NUCLEOTIDE SEQUENCE</scope>
    <source>
        <strain evidence="1">CBS 621.78</strain>
    </source>
</reference>
<sequence>EDVTWCTFLHGLFELMAESSGDSFATHLLFGTSRVLSLLERALEPARELSRPTKSLVDAFATLESHRAILYGDKTPGGGRSSGSWSRPRTLRNGKFALPRSLCSLEAANAPTLTLLFRLFDEIEAIDPARRSSDPGLDALARAGLAIRDELLHWQQREAATSRSRPLATQPSTRLAAVLMHALLLYHSMNFTFYYPCWSTRTVPRLTQTEVDDHVAAILDLSGPLLADTDLPAVLLLFPVRMAGVHASANHARDRVLGTIGKIRHKGFLVADRIEVDLQEVWAYEGETLHDIEM</sequence>
<evidence type="ECO:0000313" key="2">
    <source>
        <dbReference type="Proteomes" id="UP000249057"/>
    </source>
</evidence>
<name>A0ACD1FTG5_9EURO</name>
<proteinExistence type="predicted"/>
<accession>A0ACD1FTG5</accession>
<organism evidence="1 2">
    <name type="scientific">Aspergillus brunneoviolaceus CBS 621.78</name>
    <dbReference type="NCBI Taxonomy" id="1450534"/>
    <lineage>
        <taxon>Eukaryota</taxon>
        <taxon>Fungi</taxon>
        <taxon>Dikarya</taxon>
        <taxon>Ascomycota</taxon>
        <taxon>Pezizomycotina</taxon>
        <taxon>Eurotiomycetes</taxon>
        <taxon>Eurotiomycetidae</taxon>
        <taxon>Eurotiales</taxon>
        <taxon>Aspergillaceae</taxon>
        <taxon>Aspergillus</taxon>
        <taxon>Aspergillus subgen. Circumdati</taxon>
    </lineage>
</organism>